<proteinExistence type="predicted"/>
<dbReference type="GO" id="GO:0038038">
    <property type="term" value="C:G protein-coupled receptor homodimeric complex"/>
    <property type="evidence" value="ECO:0007669"/>
    <property type="project" value="TreeGrafter"/>
</dbReference>
<gene>
    <name evidence="3" type="ORF">VE01_01173</name>
</gene>
<dbReference type="Pfam" id="PF02116">
    <property type="entry name" value="STE2"/>
    <property type="match status" value="1"/>
</dbReference>
<keyword evidence="4" id="KW-1185">Reference proteome</keyword>
<keyword evidence="2" id="KW-1133">Transmembrane helix</keyword>
<evidence type="ECO:0008006" key="5">
    <source>
        <dbReference type="Google" id="ProtNLM"/>
    </source>
</evidence>
<dbReference type="PRINTS" id="PR00250">
    <property type="entry name" value="GPCRSTE2"/>
</dbReference>
<feature type="region of interest" description="Disordered" evidence="1">
    <location>
        <begin position="341"/>
        <end position="397"/>
    </location>
</feature>
<dbReference type="AlphaFoldDB" id="A0A1B8GY45"/>
<feature type="transmembrane region" description="Helical" evidence="2">
    <location>
        <begin position="78"/>
        <end position="101"/>
    </location>
</feature>
<reference evidence="4" key="2">
    <citation type="journal article" date="2018" name="Nat. Commun.">
        <title>Extreme sensitivity to ultraviolet light in the fungal pathogen causing white-nose syndrome of bats.</title>
        <authorList>
            <person name="Palmer J.M."/>
            <person name="Drees K.P."/>
            <person name="Foster J.T."/>
            <person name="Lindner D.L."/>
        </authorList>
    </citation>
    <scope>NUCLEOTIDE SEQUENCE [LARGE SCALE GENOMIC DNA]</scope>
    <source>
        <strain evidence="4">UAMH 10579</strain>
    </source>
</reference>
<dbReference type="OrthoDB" id="5402633at2759"/>
<feature type="transmembrane region" description="Helical" evidence="2">
    <location>
        <begin position="273"/>
        <end position="295"/>
    </location>
</feature>
<feature type="transmembrane region" description="Helical" evidence="2">
    <location>
        <begin position="160"/>
        <end position="180"/>
    </location>
</feature>
<dbReference type="Proteomes" id="UP000091956">
    <property type="component" value="Unassembled WGS sequence"/>
</dbReference>
<accession>A0A1B8GY45</accession>
<dbReference type="RefSeq" id="XP_018134486.1">
    <property type="nucleotide sequence ID" value="XM_018270699.2"/>
</dbReference>
<keyword evidence="2" id="KW-0472">Membrane</keyword>
<reference evidence="3 4" key="1">
    <citation type="submission" date="2016-03" db="EMBL/GenBank/DDBJ databases">
        <title>Comparative genomics of Pseudogymnoascus destructans, the fungus causing white-nose syndrome of bats.</title>
        <authorList>
            <person name="Palmer J.M."/>
            <person name="Drees K.P."/>
            <person name="Foster J.T."/>
            <person name="Lindner D.L."/>
        </authorList>
    </citation>
    <scope>NUCLEOTIDE SEQUENCE [LARGE SCALE GENOMIC DNA]</scope>
    <source>
        <strain evidence="3 4">UAMH 10579</strain>
    </source>
</reference>
<protein>
    <recommendedName>
        <fullName evidence="5">Pheromone alpha factor receptor</fullName>
    </recommendedName>
</protein>
<dbReference type="GO" id="GO:0004932">
    <property type="term" value="F:mating-type factor pheromone receptor activity"/>
    <property type="evidence" value="ECO:0007669"/>
    <property type="project" value="InterPro"/>
</dbReference>
<feature type="transmembrane region" description="Helical" evidence="2">
    <location>
        <begin position="210"/>
        <end position="228"/>
    </location>
</feature>
<dbReference type="EMBL" id="KV460208">
    <property type="protein sequence ID" value="OBU00754.1"/>
    <property type="molecule type" value="Genomic_DNA"/>
</dbReference>
<dbReference type="CDD" id="cd14939">
    <property type="entry name" value="7tmD_STE2"/>
    <property type="match status" value="1"/>
</dbReference>
<name>A0A1B8GY45_9PEZI</name>
<dbReference type="Gene3D" id="1.10.287.920">
    <property type="entry name" value="Pheromone alpha factor receptor"/>
    <property type="match status" value="1"/>
</dbReference>
<dbReference type="GeneID" id="28834559"/>
<feature type="transmembrane region" description="Helical" evidence="2">
    <location>
        <begin position="240"/>
        <end position="261"/>
    </location>
</feature>
<evidence type="ECO:0000256" key="1">
    <source>
        <dbReference type="SAM" id="MobiDB-lite"/>
    </source>
</evidence>
<evidence type="ECO:0000256" key="2">
    <source>
        <dbReference type="SAM" id="Phobius"/>
    </source>
</evidence>
<dbReference type="PANTHER" id="PTHR28009:SF1">
    <property type="entry name" value="PHEROMONE ALPHA FACTOR RECEPTOR"/>
    <property type="match status" value="1"/>
</dbReference>
<keyword evidence="2" id="KW-0812">Transmembrane</keyword>
<evidence type="ECO:0000313" key="4">
    <source>
        <dbReference type="Proteomes" id="UP000091956"/>
    </source>
</evidence>
<organism evidence="3 4">
    <name type="scientific">Pseudogymnoascus verrucosus</name>
    <dbReference type="NCBI Taxonomy" id="342668"/>
    <lineage>
        <taxon>Eukaryota</taxon>
        <taxon>Fungi</taxon>
        <taxon>Dikarya</taxon>
        <taxon>Ascomycota</taxon>
        <taxon>Pezizomycotina</taxon>
        <taxon>Leotiomycetes</taxon>
        <taxon>Thelebolales</taxon>
        <taxon>Thelebolaceae</taxon>
        <taxon>Pseudogymnoascus</taxon>
    </lineage>
</organism>
<evidence type="ECO:0000313" key="3">
    <source>
        <dbReference type="EMBL" id="OBU00754.1"/>
    </source>
</evidence>
<dbReference type="InterPro" id="IPR027458">
    <property type="entry name" value="STE2_TM1-TM2_sf"/>
</dbReference>
<dbReference type="InterPro" id="IPR000366">
    <property type="entry name" value="GPCR_STE2"/>
</dbReference>
<feature type="transmembrane region" description="Helical" evidence="2">
    <location>
        <begin position="48"/>
        <end position="66"/>
    </location>
</feature>
<dbReference type="PANTHER" id="PTHR28009">
    <property type="entry name" value="PHEROMONE ALPHA FACTOR RECEPTOR"/>
    <property type="match status" value="1"/>
</dbReference>
<dbReference type="GO" id="GO:0000750">
    <property type="term" value="P:pheromone-dependent signal transduction involved in conjugation with cellular fusion"/>
    <property type="evidence" value="ECO:0007669"/>
    <property type="project" value="TreeGrafter"/>
</dbReference>
<dbReference type="STRING" id="342668.A0A1B8GY45"/>
<feature type="transmembrane region" description="Helical" evidence="2">
    <location>
        <begin position="121"/>
        <end position="139"/>
    </location>
</feature>
<sequence length="397" mass="43464">MPSANVQLPPGFDATKQNITIYTPDGTPVVTTIPMINEFNTQNSEICVVYGCQLGASLIMFLVVMLTTRVSKRKSPIFVLNALSLIISFLRSLLQILYYIGPWTEMYRYLAYDYSTVPASAYANSVAAALLTFFLLMTIEASLVLQTNVVCKTMSSRIRWPVTALSIVVSLLAVSFRFALTIRNVEGILGAIVKSDTLMLGRASLITETGSLWFFCTIFVIKLGWTLYQRKKMGLKQWGPMQIITIMAGCTMIVPSLFAILDYFPEQTFYEAGTVAICLVAVLLPLSSVWASAAIDGDEPVHPPGSTPKFSSFNMGSDCKSSSARLAQSIRKASVPVEHLSRTSEEDLGADGTLNRAGSYGTDRMSGSVSPRGVRIERTYEVHTAGRGGPTERDDIF</sequence>